<keyword evidence="1" id="KW-1133">Transmembrane helix</keyword>
<keyword evidence="4" id="KW-1185">Reference proteome</keyword>
<feature type="transmembrane region" description="Helical" evidence="1">
    <location>
        <begin position="12"/>
        <end position="31"/>
    </location>
</feature>
<sequence length="256" mass="28105">MFYFLSKPLWYLAAPSNALTIVLVAAAAASLGRRRRRWPARIAFAAALLLAAIGFGPVGTLALAPLEERFPAPDAVAPAPDGIIVLGGAVDERVARARGNLLELNEAGDRVTALLELARRFPQARLMFTSGTGEYYGRPEISEAEIVKARIGALGLDSDRLEIETKSRNTEENARFSAEILKPRPDQTWWLVTSAWHMPRSIDCFRRAGFRVVAHPVDYRTRGPSDRLSPLGPVSGGLTRFDVAAREWIGLVAYRL</sequence>
<proteinExistence type="predicted"/>
<dbReference type="GO" id="GO:0043164">
    <property type="term" value="P:Gram-negative-bacterium-type cell wall biogenesis"/>
    <property type="evidence" value="ECO:0007669"/>
    <property type="project" value="TreeGrafter"/>
</dbReference>
<comment type="caution">
    <text evidence="3">The sequence shown here is derived from an EMBL/GenBank/DDBJ whole genome shotgun (WGS) entry which is preliminary data.</text>
</comment>
<accession>A0A4V2KTN0</accession>
<gene>
    <name evidence="3" type="ORF">EYW49_10130</name>
</gene>
<name>A0A4V2KTN0_9HYPH</name>
<organism evidence="3 4">
    <name type="scientific">Siculibacillus lacustris</name>
    <dbReference type="NCBI Taxonomy" id="1549641"/>
    <lineage>
        <taxon>Bacteria</taxon>
        <taxon>Pseudomonadati</taxon>
        <taxon>Pseudomonadota</taxon>
        <taxon>Alphaproteobacteria</taxon>
        <taxon>Hyphomicrobiales</taxon>
        <taxon>Ancalomicrobiaceae</taxon>
        <taxon>Siculibacillus</taxon>
    </lineage>
</organism>
<dbReference type="Proteomes" id="UP000292781">
    <property type="component" value="Unassembled WGS sequence"/>
</dbReference>
<dbReference type="PANTHER" id="PTHR30336">
    <property type="entry name" value="INNER MEMBRANE PROTEIN, PROBABLE PERMEASE"/>
    <property type="match status" value="1"/>
</dbReference>
<dbReference type="GO" id="GO:0005886">
    <property type="term" value="C:plasma membrane"/>
    <property type="evidence" value="ECO:0007669"/>
    <property type="project" value="TreeGrafter"/>
</dbReference>
<dbReference type="AlphaFoldDB" id="A0A4V2KTN0"/>
<dbReference type="RefSeq" id="WP_131309171.1">
    <property type="nucleotide sequence ID" value="NZ_SJFN01000013.1"/>
</dbReference>
<feature type="transmembrane region" description="Helical" evidence="1">
    <location>
        <begin position="43"/>
        <end position="64"/>
    </location>
</feature>
<evidence type="ECO:0000313" key="4">
    <source>
        <dbReference type="Proteomes" id="UP000292781"/>
    </source>
</evidence>
<reference evidence="3 4" key="1">
    <citation type="submission" date="2019-02" db="EMBL/GenBank/DDBJ databases">
        <title>Siculibacillus lacustris gen. nov., sp. nov., a new rosette-forming bacterium isolated from a freshwater crater lake (Lake St. Ana, Romania).</title>
        <authorList>
            <person name="Felfoldi T."/>
            <person name="Marton Z."/>
            <person name="Szabo A."/>
            <person name="Mentes A."/>
            <person name="Boka K."/>
            <person name="Marialigeti K."/>
            <person name="Mathe I."/>
            <person name="Koncz M."/>
            <person name="Schumann P."/>
            <person name="Toth E."/>
        </authorList>
    </citation>
    <scope>NUCLEOTIDE SEQUENCE [LARGE SCALE GENOMIC DNA]</scope>
    <source>
        <strain evidence="3 4">SA-279</strain>
    </source>
</reference>
<protein>
    <submittedName>
        <fullName evidence="3">YdcF family protein</fullName>
    </submittedName>
</protein>
<dbReference type="PANTHER" id="PTHR30336:SF4">
    <property type="entry name" value="ENVELOPE BIOGENESIS FACTOR ELYC"/>
    <property type="match status" value="1"/>
</dbReference>
<dbReference type="Pfam" id="PF02698">
    <property type="entry name" value="DUF218"/>
    <property type="match status" value="1"/>
</dbReference>
<dbReference type="InterPro" id="IPR051599">
    <property type="entry name" value="Cell_Envelope_Assoc"/>
</dbReference>
<dbReference type="OrthoDB" id="9809813at2"/>
<dbReference type="InterPro" id="IPR003848">
    <property type="entry name" value="DUF218"/>
</dbReference>
<dbReference type="Gene3D" id="3.40.50.620">
    <property type="entry name" value="HUPs"/>
    <property type="match status" value="1"/>
</dbReference>
<evidence type="ECO:0000256" key="1">
    <source>
        <dbReference type="SAM" id="Phobius"/>
    </source>
</evidence>
<evidence type="ECO:0000313" key="3">
    <source>
        <dbReference type="EMBL" id="TBW37965.1"/>
    </source>
</evidence>
<dbReference type="GO" id="GO:0000270">
    <property type="term" value="P:peptidoglycan metabolic process"/>
    <property type="evidence" value="ECO:0007669"/>
    <property type="project" value="TreeGrafter"/>
</dbReference>
<dbReference type="EMBL" id="SJFN01000013">
    <property type="protein sequence ID" value="TBW37965.1"/>
    <property type="molecule type" value="Genomic_DNA"/>
</dbReference>
<dbReference type="CDD" id="cd06259">
    <property type="entry name" value="YdcF-like"/>
    <property type="match status" value="1"/>
</dbReference>
<evidence type="ECO:0000259" key="2">
    <source>
        <dbReference type="Pfam" id="PF02698"/>
    </source>
</evidence>
<feature type="domain" description="DUF218" evidence="2">
    <location>
        <begin position="81"/>
        <end position="250"/>
    </location>
</feature>
<keyword evidence="1" id="KW-0472">Membrane</keyword>
<dbReference type="InterPro" id="IPR014729">
    <property type="entry name" value="Rossmann-like_a/b/a_fold"/>
</dbReference>
<keyword evidence="1" id="KW-0812">Transmembrane</keyword>